<keyword evidence="2" id="KW-1185">Reference proteome</keyword>
<dbReference type="Proteomes" id="UP001164539">
    <property type="component" value="Chromosome 6"/>
</dbReference>
<protein>
    <submittedName>
        <fullName evidence="1">Expansin-like protein</fullName>
    </submittedName>
</protein>
<evidence type="ECO:0000313" key="2">
    <source>
        <dbReference type="Proteomes" id="UP001164539"/>
    </source>
</evidence>
<dbReference type="EMBL" id="CM051399">
    <property type="protein sequence ID" value="KAJ4715886.1"/>
    <property type="molecule type" value="Genomic_DNA"/>
</dbReference>
<sequence>TIKLSAPVLLKKGSRSVSSKALTCSPYKSQDSLFVCSSASLQFSQRNAGACGYGSLALDFSRRFLAAGVPSLYKDGDGCGACFQMRCKNKTLCTSQGTKFILSDVTHNTTTDFVLSKKAFMAMANKGMRKEILKLGVADVEYKRIPCEYKNHNLSLRVEESSKKPDYLAVKSAVPGWSD</sequence>
<organism evidence="1 2">
    <name type="scientific">Melia azedarach</name>
    <name type="common">Chinaberry tree</name>
    <dbReference type="NCBI Taxonomy" id="155640"/>
    <lineage>
        <taxon>Eukaryota</taxon>
        <taxon>Viridiplantae</taxon>
        <taxon>Streptophyta</taxon>
        <taxon>Embryophyta</taxon>
        <taxon>Tracheophyta</taxon>
        <taxon>Spermatophyta</taxon>
        <taxon>Magnoliopsida</taxon>
        <taxon>eudicotyledons</taxon>
        <taxon>Gunneridae</taxon>
        <taxon>Pentapetalae</taxon>
        <taxon>rosids</taxon>
        <taxon>malvids</taxon>
        <taxon>Sapindales</taxon>
        <taxon>Meliaceae</taxon>
        <taxon>Melia</taxon>
    </lineage>
</organism>
<gene>
    <name evidence="1" type="ORF">OWV82_010976</name>
</gene>
<feature type="non-terminal residue" evidence="1">
    <location>
        <position position="1"/>
    </location>
</feature>
<accession>A0ACC1XWT0</accession>
<proteinExistence type="predicted"/>
<comment type="caution">
    <text evidence="1">The sequence shown here is derived from an EMBL/GenBank/DDBJ whole genome shotgun (WGS) entry which is preliminary data.</text>
</comment>
<evidence type="ECO:0000313" key="1">
    <source>
        <dbReference type="EMBL" id="KAJ4715886.1"/>
    </source>
</evidence>
<name>A0ACC1XWT0_MELAZ</name>
<reference evidence="1 2" key="1">
    <citation type="journal article" date="2023" name="Science">
        <title>Complex scaffold remodeling in plant triterpene biosynthesis.</title>
        <authorList>
            <person name="De La Pena R."/>
            <person name="Hodgson H."/>
            <person name="Liu J.C."/>
            <person name="Stephenson M.J."/>
            <person name="Martin A.C."/>
            <person name="Owen C."/>
            <person name="Harkess A."/>
            <person name="Leebens-Mack J."/>
            <person name="Jimenez L.E."/>
            <person name="Osbourn A."/>
            <person name="Sattely E.S."/>
        </authorList>
    </citation>
    <scope>NUCLEOTIDE SEQUENCE [LARGE SCALE GENOMIC DNA]</scope>
    <source>
        <strain evidence="2">cv. JPN11</strain>
        <tissue evidence="1">Leaf</tissue>
    </source>
</reference>